<accession>A0A3S1BPC6</accession>
<evidence type="ECO:0008006" key="4">
    <source>
        <dbReference type="Google" id="ProtNLM"/>
    </source>
</evidence>
<dbReference type="RefSeq" id="WP_127192362.1">
    <property type="nucleotide sequence ID" value="NZ_RZNY01000009.1"/>
</dbReference>
<protein>
    <recommendedName>
        <fullName evidence="4">DUF4064 domain-containing protein</fullName>
    </recommendedName>
</protein>
<comment type="caution">
    <text evidence="2">The sequence shown here is derived from an EMBL/GenBank/DDBJ whole genome shotgun (WGS) entry which is preliminary data.</text>
</comment>
<dbReference type="EMBL" id="RZNY01000009">
    <property type="protein sequence ID" value="RUT46258.1"/>
    <property type="molecule type" value="Genomic_DNA"/>
</dbReference>
<proteinExistence type="predicted"/>
<keyword evidence="1" id="KW-0472">Membrane</keyword>
<feature type="transmembrane region" description="Helical" evidence="1">
    <location>
        <begin position="76"/>
        <end position="104"/>
    </location>
</feature>
<dbReference type="AlphaFoldDB" id="A0A3S1BPC6"/>
<name>A0A3S1BPC6_9BACL</name>
<feature type="transmembrane region" description="Helical" evidence="1">
    <location>
        <begin position="111"/>
        <end position="136"/>
    </location>
</feature>
<reference evidence="2 3" key="1">
    <citation type="submission" date="2018-12" db="EMBL/GenBank/DDBJ databases">
        <authorList>
            <person name="Sun L."/>
            <person name="Chen Z."/>
        </authorList>
    </citation>
    <scope>NUCLEOTIDE SEQUENCE [LARGE SCALE GENOMIC DNA]</scope>
    <source>
        <strain evidence="2 3">DSM 15890</strain>
    </source>
</reference>
<evidence type="ECO:0000256" key="1">
    <source>
        <dbReference type="SAM" id="Phobius"/>
    </source>
</evidence>
<organism evidence="2 3">
    <name type="scientific">Paenibacillus anaericanus</name>
    <dbReference type="NCBI Taxonomy" id="170367"/>
    <lineage>
        <taxon>Bacteria</taxon>
        <taxon>Bacillati</taxon>
        <taxon>Bacillota</taxon>
        <taxon>Bacilli</taxon>
        <taxon>Bacillales</taxon>
        <taxon>Paenibacillaceae</taxon>
        <taxon>Paenibacillus</taxon>
    </lineage>
</organism>
<dbReference type="Proteomes" id="UP000279446">
    <property type="component" value="Unassembled WGS sequence"/>
</dbReference>
<evidence type="ECO:0000313" key="2">
    <source>
        <dbReference type="EMBL" id="RUT46258.1"/>
    </source>
</evidence>
<feature type="transmembrane region" description="Helical" evidence="1">
    <location>
        <begin position="35"/>
        <end position="56"/>
    </location>
</feature>
<dbReference type="OrthoDB" id="2608137at2"/>
<keyword evidence="1" id="KW-0812">Transmembrane</keyword>
<keyword evidence="3" id="KW-1185">Reference proteome</keyword>
<sequence length="137" mass="14415">MDHINLTESNAPYNTIQPNNTVAVRKHSGPGIASFIISLLAIIGYIAAIGIIATGVNDIVLLSGEMSGEELVQQSGVIVGFLIFVVAGVLNMVSLILGIVGLVIKNRKKVFVILGLVLSCISILLMIILFVIGSMIS</sequence>
<gene>
    <name evidence="2" type="ORF">EJP82_12315</name>
</gene>
<evidence type="ECO:0000313" key="3">
    <source>
        <dbReference type="Proteomes" id="UP000279446"/>
    </source>
</evidence>
<keyword evidence="1" id="KW-1133">Transmembrane helix</keyword>